<dbReference type="Proteomes" id="UP001530400">
    <property type="component" value="Unassembled WGS sequence"/>
</dbReference>
<name>A0ABD3QZP5_9STRA</name>
<comment type="caution">
    <text evidence="2">The sequence shown here is derived from an EMBL/GenBank/DDBJ whole genome shotgun (WGS) entry which is preliminary data.</text>
</comment>
<organism evidence="2 3">
    <name type="scientific">Cyclotella atomus</name>
    <dbReference type="NCBI Taxonomy" id="382360"/>
    <lineage>
        <taxon>Eukaryota</taxon>
        <taxon>Sar</taxon>
        <taxon>Stramenopiles</taxon>
        <taxon>Ochrophyta</taxon>
        <taxon>Bacillariophyta</taxon>
        <taxon>Coscinodiscophyceae</taxon>
        <taxon>Thalassiosirophycidae</taxon>
        <taxon>Stephanodiscales</taxon>
        <taxon>Stephanodiscaceae</taxon>
        <taxon>Cyclotella</taxon>
    </lineage>
</organism>
<feature type="compositionally biased region" description="Basic and acidic residues" evidence="1">
    <location>
        <begin position="248"/>
        <end position="257"/>
    </location>
</feature>
<feature type="compositionally biased region" description="Polar residues" evidence="1">
    <location>
        <begin position="14"/>
        <end position="31"/>
    </location>
</feature>
<feature type="region of interest" description="Disordered" evidence="1">
    <location>
        <begin position="1"/>
        <end position="41"/>
    </location>
</feature>
<dbReference type="EMBL" id="JALLPJ020000012">
    <property type="protein sequence ID" value="KAL3805186.1"/>
    <property type="molecule type" value="Genomic_DNA"/>
</dbReference>
<feature type="compositionally biased region" description="Basic residues" evidence="1">
    <location>
        <begin position="273"/>
        <end position="287"/>
    </location>
</feature>
<feature type="compositionally biased region" description="Polar residues" evidence="1">
    <location>
        <begin position="237"/>
        <end position="247"/>
    </location>
</feature>
<reference evidence="2 3" key="1">
    <citation type="submission" date="2024-10" db="EMBL/GenBank/DDBJ databases">
        <title>Updated reference genomes for cyclostephanoid diatoms.</title>
        <authorList>
            <person name="Roberts W.R."/>
            <person name="Alverson A.J."/>
        </authorList>
    </citation>
    <scope>NUCLEOTIDE SEQUENCE [LARGE SCALE GENOMIC DNA]</scope>
    <source>
        <strain evidence="2 3">AJA010-31</strain>
    </source>
</reference>
<dbReference type="AlphaFoldDB" id="A0ABD3QZP5"/>
<proteinExistence type="predicted"/>
<feature type="compositionally biased region" description="Acidic residues" evidence="1">
    <location>
        <begin position="323"/>
        <end position="333"/>
    </location>
</feature>
<sequence>MGRILDAIRRKKSGPSTPTSLADSPCTSPLNGNIEYDQENSSIVGNRRSAAGKKEALRLGNREVLVGEDIEACIEVTLSDSTSIDDDERKKGSFETADGNDSELVAVASSSESTLLSNAAVSVSELTEVSDDGILRDDEGNPIDLDEAEKNMLRDDEGNIIDPKSLVVRDFLLDLSCESDEYYDDEGEHVDPKELISCIGVGDARLPIVTDSSTHSEGEGDADCEYDLRVRPLHEAQSIQPLSTSSDGYDRETKRESTPTCSENYENKESKGRKSSTSTRRRRRRRSSAIPTSSDTEYVHIMFNNRLSTLPEESLCSPQNTDDSGDEADDESPEPSPTYRQRSQRVSGIGSFDEKFIKARWEYSLQMMSCGGSNAIGAVIDDVMVHADTIGLDAEGEI</sequence>
<feature type="region of interest" description="Disordered" evidence="1">
    <location>
        <begin position="233"/>
        <end position="295"/>
    </location>
</feature>
<evidence type="ECO:0000313" key="2">
    <source>
        <dbReference type="EMBL" id="KAL3805186.1"/>
    </source>
</evidence>
<evidence type="ECO:0000256" key="1">
    <source>
        <dbReference type="SAM" id="MobiDB-lite"/>
    </source>
</evidence>
<keyword evidence="3" id="KW-1185">Reference proteome</keyword>
<gene>
    <name evidence="2" type="ORF">ACHAWO_001283</name>
</gene>
<evidence type="ECO:0000313" key="3">
    <source>
        <dbReference type="Proteomes" id="UP001530400"/>
    </source>
</evidence>
<protein>
    <submittedName>
        <fullName evidence="2">Uncharacterized protein</fullName>
    </submittedName>
</protein>
<accession>A0ABD3QZP5</accession>
<feature type="region of interest" description="Disordered" evidence="1">
    <location>
        <begin position="309"/>
        <end position="347"/>
    </location>
</feature>